<name>X1DUT7_9ZZZZ</name>
<dbReference type="EMBL" id="BART01025379">
    <property type="protein sequence ID" value="GAH00173.1"/>
    <property type="molecule type" value="Genomic_DNA"/>
</dbReference>
<sequence length="153" mass="17740">NSPLIIFADDWGSQNSLLISPDLWRKLFKPLYRDYCDLIHNAGKFAFMHSDGHIFQIYEDLIEIGVDAINSQLFCMDIKEIGKKFKGRITFWGEIDRQHILPSKNSDDVREAVRRVKEFLYDKNGGVIAQCEFGAAARPENVKAVFTEWEKLR</sequence>
<dbReference type="PANTHER" id="PTHR47099:SF1">
    <property type="entry name" value="METHYLCOBAMIDE:COM METHYLTRANSFERASE MTBA"/>
    <property type="match status" value="1"/>
</dbReference>
<evidence type="ECO:0000259" key="1">
    <source>
        <dbReference type="Pfam" id="PF01208"/>
    </source>
</evidence>
<dbReference type="Pfam" id="PF01208">
    <property type="entry name" value="URO-D"/>
    <property type="match status" value="1"/>
</dbReference>
<dbReference type="AlphaFoldDB" id="X1DUT7"/>
<gene>
    <name evidence="2" type="ORF">S01H4_45565</name>
</gene>
<feature type="non-terminal residue" evidence="2">
    <location>
        <position position="1"/>
    </location>
</feature>
<comment type="caution">
    <text evidence="2">The sequence shown here is derived from an EMBL/GenBank/DDBJ whole genome shotgun (WGS) entry which is preliminary data.</text>
</comment>
<evidence type="ECO:0000313" key="2">
    <source>
        <dbReference type="EMBL" id="GAH00173.1"/>
    </source>
</evidence>
<protein>
    <recommendedName>
        <fullName evidence="1">Uroporphyrinogen decarboxylase (URO-D) domain-containing protein</fullName>
    </recommendedName>
</protein>
<dbReference type="GO" id="GO:0006779">
    <property type="term" value="P:porphyrin-containing compound biosynthetic process"/>
    <property type="evidence" value="ECO:0007669"/>
    <property type="project" value="InterPro"/>
</dbReference>
<feature type="domain" description="Uroporphyrinogen decarboxylase (URO-D)" evidence="1">
    <location>
        <begin position="14"/>
        <end position="148"/>
    </location>
</feature>
<dbReference type="InterPro" id="IPR000257">
    <property type="entry name" value="Uroporphyrinogen_deCOase"/>
</dbReference>
<accession>X1DUT7</accession>
<dbReference type="InterPro" id="IPR052024">
    <property type="entry name" value="Methanogen_methyltrans"/>
</dbReference>
<dbReference type="PANTHER" id="PTHR47099">
    <property type="entry name" value="METHYLCOBAMIDE:COM METHYLTRANSFERASE MTBA"/>
    <property type="match status" value="1"/>
</dbReference>
<reference evidence="2" key="1">
    <citation type="journal article" date="2014" name="Front. Microbiol.">
        <title>High frequency of phylogenetically diverse reductive dehalogenase-homologous genes in deep subseafloor sedimentary metagenomes.</title>
        <authorList>
            <person name="Kawai M."/>
            <person name="Futagami T."/>
            <person name="Toyoda A."/>
            <person name="Takaki Y."/>
            <person name="Nishi S."/>
            <person name="Hori S."/>
            <person name="Arai W."/>
            <person name="Tsubouchi T."/>
            <person name="Morono Y."/>
            <person name="Uchiyama I."/>
            <person name="Ito T."/>
            <person name="Fujiyama A."/>
            <person name="Inagaki F."/>
            <person name="Takami H."/>
        </authorList>
    </citation>
    <scope>NUCLEOTIDE SEQUENCE</scope>
    <source>
        <strain evidence="2">Expedition CK06-06</strain>
    </source>
</reference>
<dbReference type="InterPro" id="IPR038071">
    <property type="entry name" value="UROD/MetE-like_sf"/>
</dbReference>
<proteinExistence type="predicted"/>
<dbReference type="GO" id="GO:0004853">
    <property type="term" value="F:uroporphyrinogen decarboxylase activity"/>
    <property type="evidence" value="ECO:0007669"/>
    <property type="project" value="InterPro"/>
</dbReference>
<dbReference type="SUPFAM" id="SSF51726">
    <property type="entry name" value="UROD/MetE-like"/>
    <property type="match status" value="1"/>
</dbReference>
<dbReference type="Gene3D" id="3.20.20.210">
    <property type="match status" value="1"/>
</dbReference>
<organism evidence="2">
    <name type="scientific">marine sediment metagenome</name>
    <dbReference type="NCBI Taxonomy" id="412755"/>
    <lineage>
        <taxon>unclassified sequences</taxon>
        <taxon>metagenomes</taxon>
        <taxon>ecological metagenomes</taxon>
    </lineage>
</organism>